<feature type="chain" id="PRO_5022013364" description="Ig-like domain-containing protein" evidence="3">
    <location>
        <begin position="20"/>
        <end position="1114"/>
    </location>
</feature>
<feature type="signal peptide" evidence="3">
    <location>
        <begin position="1"/>
        <end position="19"/>
    </location>
</feature>
<gene>
    <name evidence="4" type="ORF">FKW77_001209</name>
</gene>
<evidence type="ECO:0000256" key="3">
    <source>
        <dbReference type="SAM" id="SignalP"/>
    </source>
</evidence>
<dbReference type="STRING" id="50376.A0A517L6P6"/>
<reference evidence="4 5" key="1">
    <citation type="submission" date="2019-07" db="EMBL/GenBank/DDBJ databases">
        <title>Finished genome of Venturia effusa.</title>
        <authorList>
            <person name="Young C.A."/>
            <person name="Cox M.P."/>
            <person name="Ganley A.R.D."/>
            <person name="David W.J."/>
        </authorList>
    </citation>
    <scope>NUCLEOTIDE SEQUENCE [LARGE SCALE GENOMIC DNA]</scope>
    <source>
        <strain evidence="5">albino</strain>
    </source>
</reference>
<keyword evidence="3" id="KW-0732">Signal</keyword>
<feature type="compositionally biased region" description="Polar residues" evidence="1">
    <location>
        <begin position="596"/>
        <end position="612"/>
    </location>
</feature>
<feature type="compositionally biased region" description="Polar residues" evidence="1">
    <location>
        <begin position="716"/>
        <end position="726"/>
    </location>
</feature>
<organism evidence="4 5">
    <name type="scientific">Venturia effusa</name>
    <dbReference type="NCBI Taxonomy" id="50376"/>
    <lineage>
        <taxon>Eukaryota</taxon>
        <taxon>Fungi</taxon>
        <taxon>Dikarya</taxon>
        <taxon>Ascomycota</taxon>
        <taxon>Pezizomycotina</taxon>
        <taxon>Dothideomycetes</taxon>
        <taxon>Pleosporomycetidae</taxon>
        <taxon>Venturiales</taxon>
        <taxon>Venturiaceae</taxon>
        <taxon>Venturia</taxon>
    </lineage>
</organism>
<feature type="transmembrane region" description="Helical" evidence="2">
    <location>
        <begin position="832"/>
        <end position="855"/>
    </location>
</feature>
<feature type="compositionally biased region" description="Low complexity" evidence="1">
    <location>
        <begin position="669"/>
        <end position="684"/>
    </location>
</feature>
<keyword evidence="2" id="KW-1133">Transmembrane helix</keyword>
<proteinExistence type="predicted"/>
<feature type="region of interest" description="Disordered" evidence="1">
    <location>
        <begin position="861"/>
        <end position="889"/>
    </location>
</feature>
<feature type="compositionally biased region" description="Low complexity" evidence="1">
    <location>
        <begin position="735"/>
        <end position="769"/>
    </location>
</feature>
<feature type="region of interest" description="Disordered" evidence="1">
    <location>
        <begin position="663"/>
        <end position="829"/>
    </location>
</feature>
<dbReference type="AlphaFoldDB" id="A0A517L6P6"/>
<dbReference type="EMBL" id="CP042190">
    <property type="protein sequence ID" value="QDS71288.1"/>
    <property type="molecule type" value="Genomic_DNA"/>
</dbReference>
<evidence type="ECO:0000256" key="2">
    <source>
        <dbReference type="SAM" id="Phobius"/>
    </source>
</evidence>
<protein>
    <recommendedName>
        <fullName evidence="6">Ig-like domain-containing protein</fullName>
    </recommendedName>
</protein>
<evidence type="ECO:0000313" key="4">
    <source>
        <dbReference type="EMBL" id="QDS71288.1"/>
    </source>
</evidence>
<keyword evidence="5" id="KW-1185">Reference proteome</keyword>
<feature type="region of interest" description="Disordered" evidence="1">
    <location>
        <begin position="596"/>
        <end position="617"/>
    </location>
</feature>
<evidence type="ECO:0000313" key="5">
    <source>
        <dbReference type="Proteomes" id="UP000316270"/>
    </source>
</evidence>
<accession>A0A517L6P6</accession>
<keyword evidence="2" id="KW-0472">Membrane</keyword>
<dbReference type="OrthoDB" id="2129641at2759"/>
<dbReference type="Gene3D" id="2.60.40.10">
    <property type="entry name" value="Immunoglobulins"/>
    <property type="match status" value="1"/>
</dbReference>
<keyword evidence="2" id="KW-0812">Transmembrane</keyword>
<evidence type="ECO:0008006" key="6">
    <source>
        <dbReference type="Google" id="ProtNLM"/>
    </source>
</evidence>
<evidence type="ECO:0000256" key="1">
    <source>
        <dbReference type="SAM" id="MobiDB-lite"/>
    </source>
</evidence>
<sequence length="1114" mass="118039">MRIQNSIGLLGLLIANVSSQATTLLPFSIVGGLDSVTRQCCSHELCWGQQSCNCGGTVSVNGYTITIPKNTLVAFPAAFVPFKQLVTKFNTAGSGYAGLEVAIDGNVKDGVHIAGLFSISQFGLELNMGKIESMETNGAIKILTGPTIRINDPNAVYSAGYTLDPFLTADDENPSIIAFSGAPMCVPRSADDPNCPQSNRPTGNDFFIPDVTKMVPFKAGDHLTFSGRKVGTEIICFEIVVENLQVRTKPPQNSFIRVEDAIIGVFTNNANAEIADTKFVGYFSDAAATASIYALDVDPCTGGKSVALCSSNWWRADATTANQYTREYIIKYNNGQTPMTGNSIVVGQYIQPVTEWIMPEANVPGLELPSYPFGTFDHLVKGAGPFVAAEPDTIFGPLDPFPGAEQPVAKVCIAQDTNNLENPVAAISPATQTLIAGSRVTLSGSNTNTALPNSNLSFNWTLVTGTLAAGVLKDSTTPTASFVAPQAATAYTFNLEICVTGSTTRCNAKTTNVTIHTKSSNAAITDVVKVQSFTWQSSQSGTISVSCRSSVVDGTASAMTLFATTLNGGSVAMVSAKGDPGLFTYQSRSVKNPGSVSCTSNLGGTSGTQTATAKKRSVLKRAPEKTTFDGLTLDCSPRYVTSLLGSNLSSAGVKLLCTKASPLPEKEPAASSTNSSSAQTTSSESAKETPAPTTASIPTDPPPETPSPITNSSTTRKPGSTGSPVTSKDPAPDLAASQPAATTSPESSSSSQPSTSTTSEPENTSTPSAVTSSSELQKPTPRPSPGSITTTTSSAASSTRPSVTSTSTTALPAGAIGSEGPKKHKKSSTGPIVGGILGGVAFIVLLIIFAFYFIIRPRRRREEEEDEAYNQKTAATTNTTTLTKDSTPPKDPIYSAANPYPSQAPTLPNLVTKMPYRSNSNRSAVSELVRNDSQLSMRSVNRSNSLSDRYDVSPIDRYGNPMWDPYGPPDRYGPYGPPPMDDRYGPYSTSPMNTHRYDPTGVAPQSFMEAEWNQLRGQHLPMRQNSYSKARPNFINYPSVIEEERESVLKSRLGRRQDINTAAVDYAMLVIAHIIGGALRGSPLIHLRDVTLEMRGALVVLEEFRTVNGVVVAF</sequence>
<name>A0A517L6P6_9PEZI</name>
<dbReference type="InterPro" id="IPR013783">
    <property type="entry name" value="Ig-like_fold"/>
</dbReference>
<dbReference type="Proteomes" id="UP000316270">
    <property type="component" value="Chromosome 6"/>
</dbReference>
<feature type="compositionally biased region" description="Low complexity" evidence="1">
    <location>
        <begin position="785"/>
        <end position="809"/>
    </location>
</feature>
<feature type="compositionally biased region" description="Low complexity" evidence="1">
    <location>
        <begin position="872"/>
        <end position="886"/>
    </location>
</feature>